<dbReference type="RefSeq" id="WP_344112294.1">
    <property type="nucleotide sequence ID" value="NZ_BAAANE010000005.1"/>
</dbReference>
<evidence type="ECO:0000313" key="3">
    <source>
        <dbReference type="EMBL" id="GAA1640185.1"/>
    </source>
</evidence>
<dbReference type="Gene3D" id="1.50.10.10">
    <property type="match status" value="1"/>
</dbReference>
<proteinExistence type="predicted"/>
<dbReference type="InterPro" id="IPR013780">
    <property type="entry name" value="Glyco_hydro_b"/>
</dbReference>
<organism evidence="3 4">
    <name type="scientific">Kribbella alba</name>
    <dbReference type="NCBI Taxonomy" id="190197"/>
    <lineage>
        <taxon>Bacteria</taxon>
        <taxon>Bacillati</taxon>
        <taxon>Actinomycetota</taxon>
        <taxon>Actinomycetes</taxon>
        <taxon>Propionibacteriales</taxon>
        <taxon>Kribbellaceae</taxon>
        <taxon>Kribbella</taxon>
    </lineage>
</organism>
<dbReference type="InterPro" id="IPR012341">
    <property type="entry name" value="6hp_glycosidase-like_sf"/>
</dbReference>
<evidence type="ECO:0000256" key="1">
    <source>
        <dbReference type="SAM" id="MobiDB-lite"/>
    </source>
</evidence>
<feature type="domain" description="Glycosyl hydrolase family 95 catalytic" evidence="2">
    <location>
        <begin position="344"/>
        <end position="584"/>
    </location>
</feature>
<dbReference type="EMBL" id="BAAANE010000005">
    <property type="protein sequence ID" value="GAA1640185.1"/>
    <property type="molecule type" value="Genomic_DNA"/>
</dbReference>
<gene>
    <name evidence="3" type="ORF">GCM10009744_32440</name>
</gene>
<dbReference type="Gene3D" id="2.70.98.50">
    <property type="entry name" value="putative glycoside hydrolase family protein from bacillus halodurans"/>
    <property type="match status" value="1"/>
</dbReference>
<dbReference type="InterPro" id="IPR008928">
    <property type="entry name" value="6-hairpin_glycosidase_sf"/>
</dbReference>
<keyword evidence="4" id="KW-1185">Reference proteome</keyword>
<reference evidence="3 4" key="1">
    <citation type="journal article" date="2019" name="Int. J. Syst. Evol. Microbiol.">
        <title>The Global Catalogue of Microorganisms (GCM) 10K type strain sequencing project: providing services to taxonomists for standard genome sequencing and annotation.</title>
        <authorList>
            <consortium name="The Broad Institute Genomics Platform"/>
            <consortium name="The Broad Institute Genome Sequencing Center for Infectious Disease"/>
            <person name="Wu L."/>
            <person name="Ma J."/>
        </authorList>
    </citation>
    <scope>NUCLEOTIDE SEQUENCE [LARGE SCALE GENOMIC DNA]</scope>
    <source>
        <strain evidence="3 4">JCM 14306</strain>
    </source>
</reference>
<evidence type="ECO:0000259" key="2">
    <source>
        <dbReference type="Pfam" id="PF22124"/>
    </source>
</evidence>
<dbReference type="Proteomes" id="UP001501319">
    <property type="component" value="Unassembled WGS sequence"/>
</dbReference>
<dbReference type="Pfam" id="PF22124">
    <property type="entry name" value="Glyco_hydro_95_cat"/>
    <property type="match status" value="1"/>
</dbReference>
<name>A0ABN2FE05_9ACTN</name>
<dbReference type="PANTHER" id="PTHR31084">
    <property type="entry name" value="ALPHA-L-FUCOSIDASE 2"/>
    <property type="match status" value="1"/>
</dbReference>
<feature type="region of interest" description="Disordered" evidence="1">
    <location>
        <begin position="186"/>
        <end position="216"/>
    </location>
</feature>
<comment type="caution">
    <text evidence="3">The sequence shown here is derived from an EMBL/GenBank/DDBJ whole genome shotgun (WGS) entry which is preliminary data.</text>
</comment>
<protein>
    <recommendedName>
        <fullName evidence="2">Glycosyl hydrolase family 95 catalytic domain-containing protein</fullName>
    </recommendedName>
</protein>
<dbReference type="Gene3D" id="2.60.40.1180">
    <property type="entry name" value="Golgi alpha-mannosidase II"/>
    <property type="match status" value="1"/>
</dbReference>
<accession>A0ABN2FE05</accession>
<evidence type="ECO:0000313" key="4">
    <source>
        <dbReference type="Proteomes" id="UP001501319"/>
    </source>
</evidence>
<dbReference type="InterPro" id="IPR054363">
    <property type="entry name" value="GH95_cat"/>
</dbReference>
<sequence>MLTPPHHSGLVTPGSISHTGPAPDFFEGALLGNGGLGAVVTTRPDAVVVHFGHNEVWDVRVEEGHADGIGTFAEVFAKVAAIDPGLDELTDDPWFKQYNDLVRASYDLPFPRPFPCGSLILGFDPRRVEVLGHRLELATAVCQISLLVEGVPAEVEVFLARDADRLWVSSRTPVFDRIRLLPDPVGLIPDPRTGSSGPGPEPLPPSSDSHPAMEALPNAITDPLPYAASRRSAPSTGGMLAFRQVLPTLDPAAEDNAFVLTATINAEVREGSRPGIDGGPHPDGPLQVSLPSTPDLLVAVSLVHGTAGGTTQPELVDLGNYQPDYQRSGEFWASYWAASGVELADEFLTDLWYRNSYFLACAAAPGKACPGLFGPWSYRRIGSDWHGDYHLNYNVQQPFWGVFSSNHPELHEPYVSMVDHLLPLSREWAGQYYGLRGAAFPHSAYPVRMTVNPYPDPSWGWEVCETPWAVQSLWWQYLYTQDADYLRDRAFGPLKEATLFFVDYVLSSTERGGFEDGRLHVFPTVTPELYGLRPGFRYNADCVVDLALGRFLLNAFTEAARILERSQDEVALLSQVDDVLRRLVDYPTSSEVIVSTPGEDPAIVYNVPVAAMPAFPAEQVGLGSEPAELELLRRTWRNQTIEGGNELVFAALQGARLGILDLERFKRDVRYCLLPNGTATDRVRAVHGRYDDTLSFDFMSRGGIWVENFALPAVINECLLQSYDGVLRLFPNWTGDASFTTLRAAGAFLVSASRRAGVVEEIRILSETGSGLQLEIPWPGGALLTTAGSTEKVEPGTTRLTTEAGQSLVFTPLD</sequence>
<dbReference type="PANTHER" id="PTHR31084:SF19">
    <property type="entry name" value="GLYCOSYL HYDROLASE FAMILY 95 N-TERMINAL DOMAIN-CONTAINING PROTEIN"/>
    <property type="match status" value="1"/>
</dbReference>
<dbReference type="SUPFAM" id="SSF48208">
    <property type="entry name" value="Six-hairpin glycosidases"/>
    <property type="match status" value="1"/>
</dbReference>